<evidence type="ECO:0000313" key="1">
    <source>
        <dbReference type="EMBL" id="KAB8032002.1"/>
    </source>
</evidence>
<keyword evidence="2" id="KW-1185">Reference proteome</keyword>
<comment type="caution">
    <text evidence="1">The sequence shown here is derived from an EMBL/GenBank/DDBJ whole genome shotgun (WGS) entry which is preliminary data.</text>
</comment>
<dbReference type="SUPFAM" id="SSF50156">
    <property type="entry name" value="PDZ domain-like"/>
    <property type="match status" value="1"/>
</dbReference>
<evidence type="ECO:0008006" key="3">
    <source>
        <dbReference type="Google" id="ProtNLM"/>
    </source>
</evidence>
<gene>
    <name evidence="1" type="ORF">GCL57_04975</name>
</gene>
<proteinExistence type="predicted"/>
<accession>A0A833N261</accession>
<dbReference type="AlphaFoldDB" id="A0A833N261"/>
<reference evidence="1 2" key="1">
    <citation type="submission" date="2019-10" db="EMBL/GenBank/DDBJ databases">
        <title>New genus of Silvanigrellaceae.</title>
        <authorList>
            <person name="Pitt A."/>
            <person name="Hahn M.W."/>
        </authorList>
    </citation>
    <scope>NUCLEOTIDE SEQUENCE [LARGE SCALE GENOMIC DNA]</scope>
    <source>
        <strain evidence="1 2">33A1-SZDP</strain>
    </source>
</reference>
<dbReference type="EMBL" id="WFLN01000005">
    <property type="protein sequence ID" value="KAB8032002.1"/>
    <property type="molecule type" value="Genomic_DNA"/>
</dbReference>
<sequence>MQKIKLFENITNNKFFAKLSKENILLARNLSLTFATCILLSNIVNTTASLYLLDNSKPAPNFNRHVYNPIILSANVSYPQMQEKIIDRNIFNISGEIPVEDTVENNGLIQNFDSVPCSKNDEKLPVELVGILFTGNPNTNLVTFKDSRIPTADVYKEGQTLIENESYEIYKIPTPSTVQIRQANTKICLSTGTQSRYPIESDKNNQNEGQSYEFTSDFVDEQIGPGFSKILNSARLVPEVSNGKTLGFKIFSITAGSLFDKMKLENGDVITTVNGIKLEDPSQGFKLYEALQDETNIVIEINRAGMQMTKKVTVR</sequence>
<evidence type="ECO:0000313" key="2">
    <source>
        <dbReference type="Proteomes" id="UP000442694"/>
    </source>
</evidence>
<dbReference type="RefSeq" id="WP_152212177.1">
    <property type="nucleotide sequence ID" value="NZ_WFLN01000005.1"/>
</dbReference>
<protein>
    <recommendedName>
        <fullName evidence="3">PDZ domain-containing protein</fullName>
    </recommendedName>
</protein>
<dbReference type="Gene3D" id="2.30.42.10">
    <property type="match status" value="1"/>
</dbReference>
<name>A0A833N261_9BACT</name>
<dbReference type="Proteomes" id="UP000442694">
    <property type="component" value="Unassembled WGS sequence"/>
</dbReference>
<organism evidence="1 2">
    <name type="scientific">Fluviispira multicolorata</name>
    <dbReference type="NCBI Taxonomy" id="2654512"/>
    <lineage>
        <taxon>Bacteria</taxon>
        <taxon>Pseudomonadati</taxon>
        <taxon>Bdellovibrionota</taxon>
        <taxon>Oligoflexia</taxon>
        <taxon>Silvanigrellales</taxon>
        <taxon>Silvanigrellaceae</taxon>
        <taxon>Fluviispira</taxon>
    </lineage>
</organism>
<dbReference type="InterPro" id="IPR036034">
    <property type="entry name" value="PDZ_sf"/>
</dbReference>